<evidence type="ECO:0000313" key="3">
    <source>
        <dbReference type="Proteomes" id="UP000077051"/>
    </source>
</evidence>
<feature type="compositionally biased region" description="Polar residues" evidence="1">
    <location>
        <begin position="137"/>
        <end position="157"/>
    </location>
</feature>
<name>A0A168HM74_MUCCL</name>
<gene>
    <name evidence="2" type="ORF">MUCCIDRAFT_157361</name>
</gene>
<proteinExistence type="predicted"/>
<keyword evidence="3" id="KW-1185">Reference proteome</keyword>
<protein>
    <submittedName>
        <fullName evidence="2">Uncharacterized protein</fullName>
    </submittedName>
</protein>
<dbReference type="AlphaFoldDB" id="A0A168HM74"/>
<comment type="caution">
    <text evidence="2">The sequence shown here is derived from an EMBL/GenBank/DDBJ whole genome shotgun (WGS) entry which is preliminary data.</text>
</comment>
<dbReference type="VEuPathDB" id="FungiDB:MUCCIDRAFT_157361"/>
<feature type="region of interest" description="Disordered" evidence="1">
    <location>
        <begin position="33"/>
        <end position="164"/>
    </location>
</feature>
<evidence type="ECO:0000313" key="2">
    <source>
        <dbReference type="EMBL" id="OAC98953.1"/>
    </source>
</evidence>
<sequence>MAAPAASASVFDSILSDLAGLKLEKTVRRATYTGGMLTPATPAAAVDNSPLEPSKSSPNPTDRPASMFDADFFSQLNKSKANQDKSPENDPYAALRGIPAPVVATPVASKMDTTKDEERNTSSSEDDDDEEDPWQEFCSSSSTDDNQDSFLQPQQVIQPALEESKPVSNIIAIDLFSDLDPRSMFKRF</sequence>
<feature type="compositionally biased region" description="Acidic residues" evidence="1">
    <location>
        <begin position="124"/>
        <end position="134"/>
    </location>
</feature>
<reference evidence="2 3" key="1">
    <citation type="submission" date="2015-06" db="EMBL/GenBank/DDBJ databases">
        <title>Expansion of signal transduction pathways in fungi by whole-genome duplication.</title>
        <authorList>
            <consortium name="DOE Joint Genome Institute"/>
            <person name="Corrochano L.M."/>
            <person name="Kuo A."/>
            <person name="Marcet-Houben M."/>
            <person name="Polaino S."/>
            <person name="Salamov A."/>
            <person name="Villalobos J.M."/>
            <person name="Alvarez M.I."/>
            <person name="Avalos J."/>
            <person name="Benito E.P."/>
            <person name="Benoit I."/>
            <person name="Burger G."/>
            <person name="Camino L.P."/>
            <person name="Canovas D."/>
            <person name="Cerda-Olmedo E."/>
            <person name="Cheng J.-F."/>
            <person name="Dominguez A."/>
            <person name="Elias M."/>
            <person name="Eslava A.P."/>
            <person name="Glaser F."/>
            <person name="Grimwood J."/>
            <person name="Gutierrez G."/>
            <person name="Heitman J."/>
            <person name="Henrissat B."/>
            <person name="Iturriaga E.A."/>
            <person name="Lang B.F."/>
            <person name="Lavin J.L."/>
            <person name="Lee S."/>
            <person name="Li W."/>
            <person name="Lindquist E."/>
            <person name="Lopez-Garcia S."/>
            <person name="Luque E.M."/>
            <person name="Marcos A.T."/>
            <person name="Martin J."/>
            <person name="Mccluskey K."/>
            <person name="Medina H.R."/>
            <person name="Miralles-Duran A."/>
            <person name="Miyazaki A."/>
            <person name="Munoz-Torres E."/>
            <person name="Oguiza J.A."/>
            <person name="Ohm R."/>
            <person name="Olmedo M."/>
            <person name="Orejas M."/>
            <person name="Ortiz-Castellanos L."/>
            <person name="Pisabarro A.G."/>
            <person name="Rodriguez-Romero J."/>
            <person name="Ruiz-Herrera J."/>
            <person name="Ruiz-Vazquez R."/>
            <person name="Sanz C."/>
            <person name="Schackwitz W."/>
            <person name="Schmutz J."/>
            <person name="Shahriari M."/>
            <person name="Shelest E."/>
            <person name="Silva-Franco F."/>
            <person name="Soanes D."/>
            <person name="Syed K."/>
            <person name="Tagua V.G."/>
            <person name="Talbot N.J."/>
            <person name="Thon M."/>
            <person name="De Vries R.P."/>
            <person name="Wiebenga A."/>
            <person name="Yadav J.S."/>
            <person name="Braun E.L."/>
            <person name="Baker S."/>
            <person name="Garre V."/>
            <person name="Horwitz B."/>
            <person name="Torres-Martinez S."/>
            <person name="Idnurm A."/>
            <person name="Herrera-Estrella A."/>
            <person name="Gabaldon T."/>
            <person name="Grigoriev I.V."/>
        </authorList>
    </citation>
    <scope>NUCLEOTIDE SEQUENCE [LARGE SCALE GENOMIC DNA]</scope>
    <source>
        <strain evidence="2 3">CBS 277.49</strain>
    </source>
</reference>
<accession>A0A168HM74</accession>
<evidence type="ECO:0000256" key="1">
    <source>
        <dbReference type="SAM" id="MobiDB-lite"/>
    </source>
</evidence>
<dbReference type="Proteomes" id="UP000077051">
    <property type="component" value="Unassembled WGS sequence"/>
</dbReference>
<dbReference type="OrthoDB" id="2280710at2759"/>
<organism evidence="2 3">
    <name type="scientific">Mucor lusitanicus CBS 277.49</name>
    <dbReference type="NCBI Taxonomy" id="747725"/>
    <lineage>
        <taxon>Eukaryota</taxon>
        <taxon>Fungi</taxon>
        <taxon>Fungi incertae sedis</taxon>
        <taxon>Mucoromycota</taxon>
        <taxon>Mucoromycotina</taxon>
        <taxon>Mucoromycetes</taxon>
        <taxon>Mucorales</taxon>
        <taxon>Mucorineae</taxon>
        <taxon>Mucoraceae</taxon>
        <taxon>Mucor</taxon>
    </lineage>
</organism>
<dbReference type="EMBL" id="AMYB01000009">
    <property type="protein sequence ID" value="OAC98953.1"/>
    <property type="molecule type" value="Genomic_DNA"/>
</dbReference>